<accession>A0A834M7S5</accession>
<proteinExistence type="predicted"/>
<evidence type="ECO:0000313" key="2">
    <source>
        <dbReference type="EMBL" id="KAF7269655.1"/>
    </source>
</evidence>
<keyword evidence="1" id="KW-0732">Signal</keyword>
<dbReference type="AlphaFoldDB" id="A0A834M7S5"/>
<organism evidence="2 3">
    <name type="scientific">Rhynchophorus ferrugineus</name>
    <name type="common">Red palm weevil</name>
    <name type="synonym">Curculio ferrugineus</name>
    <dbReference type="NCBI Taxonomy" id="354439"/>
    <lineage>
        <taxon>Eukaryota</taxon>
        <taxon>Metazoa</taxon>
        <taxon>Ecdysozoa</taxon>
        <taxon>Arthropoda</taxon>
        <taxon>Hexapoda</taxon>
        <taxon>Insecta</taxon>
        <taxon>Pterygota</taxon>
        <taxon>Neoptera</taxon>
        <taxon>Endopterygota</taxon>
        <taxon>Coleoptera</taxon>
        <taxon>Polyphaga</taxon>
        <taxon>Cucujiformia</taxon>
        <taxon>Curculionidae</taxon>
        <taxon>Dryophthorinae</taxon>
        <taxon>Rhynchophorus</taxon>
    </lineage>
</organism>
<gene>
    <name evidence="2" type="ORF">GWI33_017335</name>
</gene>
<keyword evidence="3" id="KW-1185">Reference proteome</keyword>
<evidence type="ECO:0000256" key="1">
    <source>
        <dbReference type="SAM" id="SignalP"/>
    </source>
</evidence>
<dbReference type="Proteomes" id="UP000625711">
    <property type="component" value="Unassembled WGS sequence"/>
</dbReference>
<feature type="signal peptide" evidence="1">
    <location>
        <begin position="1"/>
        <end position="19"/>
    </location>
</feature>
<dbReference type="OrthoDB" id="6769268at2759"/>
<feature type="chain" id="PRO_5032594971" description="Secreted protein" evidence="1">
    <location>
        <begin position="20"/>
        <end position="225"/>
    </location>
</feature>
<dbReference type="EMBL" id="JAACXV010014200">
    <property type="protein sequence ID" value="KAF7269655.1"/>
    <property type="molecule type" value="Genomic_DNA"/>
</dbReference>
<evidence type="ECO:0000313" key="3">
    <source>
        <dbReference type="Proteomes" id="UP000625711"/>
    </source>
</evidence>
<comment type="caution">
    <text evidence="2">The sequence shown here is derived from an EMBL/GenBank/DDBJ whole genome shotgun (WGS) entry which is preliminary data.</text>
</comment>
<reference evidence="2" key="1">
    <citation type="submission" date="2020-08" db="EMBL/GenBank/DDBJ databases">
        <title>Genome sequencing and assembly of the red palm weevil Rhynchophorus ferrugineus.</title>
        <authorList>
            <person name="Dias G.B."/>
            <person name="Bergman C.M."/>
            <person name="Manee M."/>
        </authorList>
    </citation>
    <scope>NUCLEOTIDE SEQUENCE</scope>
    <source>
        <strain evidence="2">AA-2017</strain>
        <tissue evidence="2">Whole larva</tissue>
    </source>
</reference>
<evidence type="ECO:0008006" key="4">
    <source>
        <dbReference type="Google" id="ProtNLM"/>
    </source>
</evidence>
<name>A0A834M7S5_RHYFE</name>
<sequence>MKSFGFLLLLAQMSDIMDADSLFPTQSQQVNLLTNVEELFELVQQTAREELSAMEKTMRHTVDQTLSRAKYTIVLLQELSILKLSTRSNAVCSFTAQDVVQKVTMEGFQTIEECTNQGSYDIEISSNNLANITNTGIDHAGRFLDKLKKCSKKKGLAIITCYKHIIDTDVLPVKRLISHSITDYRDTYLKTFDLYTMVSMCIDLSVEGVKNNLEKAVEDGLNCNK</sequence>
<protein>
    <recommendedName>
        <fullName evidence="4">Secreted protein</fullName>
    </recommendedName>
</protein>